<dbReference type="EMBL" id="JAACXV010003504">
    <property type="protein sequence ID" value="KAF7277210.1"/>
    <property type="molecule type" value="Genomic_DNA"/>
</dbReference>
<dbReference type="OrthoDB" id="8189655at2759"/>
<dbReference type="InterPro" id="IPR052709">
    <property type="entry name" value="Transposase-MT_Hybrid"/>
</dbReference>
<feature type="domain" description="Mos1 transposase HTH" evidence="1">
    <location>
        <begin position="3"/>
        <end position="51"/>
    </location>
</feature>
<keyword evidence="3" id="KW-1185">Reference proteome</keyword>
<dbReference type="Gene3D" id="1.10.10.1450">
    <property type="match status" value="1"/>
</dbReference>
<dbReference type="AlphaFoldDB" id="A0A834IFP0"/>
<evidence type="ECO:0000259" key="1">
    <source>
        <dbReference type="Pfam" id="PF17906"/>
    </source>
</evidence>
<dbReference type="Proteomes" id="UP000625711">
    <property type="component" value="Unassembled WGS sequence"/>
</dbReference>
<dbReference type="InterPro" id="IPR041426">
    <property type="entry name" value="Mos1_HTH"/>
</dbReference>
<dbReference type="PANTHER" id="PTHR46060">
    <property type="entry name" value="MARINER MOS1 TRANSPOSASE-LIKE PROTEIN"/>
    <property type="match status" value="1"/>
</dbReference>
<comment type="caution">
    <text evidence="2">The sequence shown here is derived from an EMBL/GenBank/DDBJ whole genome shotgun (WGS) entry which is preliminary data.</text>
</comment>
<dbReference type="Pfam" id="PF17906">
    <property type="entry name" value="HTH_48"/>
    <property type="match status" value="1"/>
</dbReference>
<evidence type="ECO:0000313" key="2">
    <source>
        <dbReference type="EMBL" id="KAF7277210.1"/>
    </source>
</evidence>
<name>A0A834IFP0_RHYFE</name>
<dbReference type="PANTHER" id="PTHR46060:SF1">
    <property type="entry name" value="MARINER MOS1 TRANSPOSASE-LIKE PROTEIN"/>
    <property type="match status" value="1"/>
</dbReference>
<organism evidence="2 3">
    <name type="scientific">Rhynchophorus ferrugineus</name>
    <name type="common">Red palm weevil</name>
    <name type="synonym">Curculio ferrugineus</name>
    <dbReference type="NCBI Taxonomy" id="354439"/>
    <lineage>
        <taxon>Eukaryota</taxon>
        <taxon>Metazoa</taxon>
        <taxon>Ecdysozoa</taxon>
        <taxon>Arthropoda</taxon>
        <taxon>Hexapoda</taxon>
        <taxon>Insecta</taxon>
        <taxon>Pterygota</taxon>
        <taxon>Neoptera</taxon>
        <taxon>Endopterygota</taxon>
        <taxon>Coleoptera</taxon>
        <taxon>Polyphaga</taxon>
        <taxon>Cucujiformia</taxon>
        <taxon>Curculionidae</taxon>
        <taxon>Dryophthorinae</taxon>
        <taxon>Rhynchophorus</taxon>
    </lineage>
</organism>
<proteinExistence type="predicted"/>
<protein>
    <recommendedName>
        <fullName evidence="1">Mos1 transposase HTH domain-containing protein</fullName>
    </recommendedName>
</protein>
<accession>A0A834IFP0</accession>
<evidence type="ECO:0000313" key="3">
    <source>
        <dbReference type="Proteomes" id="UP000625711"/>
    </source>
</evidence>
<sequence length="146" mass="17270">MEKEQYRSVIRFFLLEGKSSRKIKERLDTVYGDSSHSRVIVKNWFNKFQCGRTSIFDDLRPGVLKTATTKDDMTKIHDLVLADRRLKMCEIAKTVGISKDCVGHIPHEILGMKRRLERWVLRLTLFKRNSKEFLRLFATVDETWIH</sequence>
<reference evidence="2" key="1">
    <citation type="submission" date="2020-08" db="EMBL/GenBank/DDBJ databases">
        <title>Genome sequencing and assembly of the red palm weevil Rhynchophorus ferrugineus.</title>
        <authorList>
            <person name="Dias G.B."/>
            <person name="Bergman C.M."/>
            <person name="Manee M."/>
        </authorList>
    </citation>
    <scope>NUCLEOTIDE SEQUENCE</scope>
    <source>
        <strain evidence="2">AA-2017</strain>
        <tissue evidence="2">Whole larva</tissue>
    </source>
</reference>
<gene>
    <name evidence="2" type="ORF">GWI33_009251</name>
</gene>